<organism evidence="2 3">
    <name type="scientific">Enterocloster bolteae</name>
    <dbReference type="NCBI Taxonomy" id="208479"/>
    <lineage>
        <taxon>Bacteria</taxon>
        <taxon>Bacillati</taxon>
        <taxon>Bacillota</taxon>
        <taxon>Clostridia</taxon>
        <taxon>Lachnospirales</taxon>
        <taxon>Lachnospiraceae</taxon>
        <taxon>Enterocloster</taxon>
    </lineage>
</organism>
<dbReference type="EMBL" id="QRZM01000046">
    <property type="protein sequence ID" value="RGV67345.1"/>
    <property type="molecule type" value="Genomic_DNA"/>
</dbReference>
<evidence type="ECO:0008006" key="4">
    <source>
        <dbReference type="Google" id="ProtNLM"/>
    </source>
</evidence>
<proteinExistence type="predicted"/>
<gene>
    <name evidence="2" type="ORF">DWW02_29860</name>
</gene>
<dbReference type="Proteomes" id="UP000284543">
    <property type="component" value="Unassembled WGS sequence"/>
</dbReference>
<feature type="compositionally biased region" description="Basic and acidic residues" evidence="1">
    <location>
        <begin position="418"/>
        <end position="429"/>
    </location>
</feature>
<name>A0A412YRQ1_9FIRM</name>
<dbReference type="AlphaFoldDB" id="A0A412YRQ1"/>
<sequence>MADQQEALERLRELYREKNEHLEKFLEPVEPYEFYREIFPEGSFERKGHFEDRKGNGIAVTVPKGEVDKATGIALQIEGDGKAKRCTITDELDELRELQDTDFTIMSPISYFGRRRCGKNARYLYALVFDLDGVGMPQLRDTLHQMNKDILPQATFVVNSGTGLHLYYVLKEPVPMYPYNQKCLKELKYSLTRQIWNKFTSTIKEPQMQGILQGFRVVGSGSKLGREYPVRAFRLGGPVELAWLLDYIPDSNGEQQRLEGLMRKSRLSLAEAKEKYPDWYERRIVKKERRGRWTVKRDLYDWWLHRIADEIRVGHRFYGIMTLAIYAKKCGIDEDELRRDAFALLRPYDDMSVEDINRFTKDDVVCALEMFNEDYVTFPRDDIAKLSGLTMPVNKRNFQRQADHLEIARAIRDIKAKQQGKKDWREGNGRPKGSGTAQVRVYEWRQQYPEGRKADCHRETGLDPKTVRKWWDCPPPAVRFENGHITVQVSPSQELSDWLLDALHNGGQE</sequence>
<accession>A0A412YRQ1</accession>
<dbReference type="RefSeq" id="WP_117515908.1">
    <property type="nucleotide sequence ID" value="NZ_QRZM01000046.1"/>
</dbReference>
<feature type="region of interest" description="Disordered" evidence="1">
    <location>
        <begin position="418"/>
        <end position="437"/>
    </location>
</feature>
<evidence type="ECO:0000313" key="3">
    <source>
        <dbReference type="Proteomes" id="UP000284543"/>
    </source>
</evidence>
<evidence type="ECO:0000256" key="1">
    <source>
        <dbReference type="SAM" id="MobiDB-lite"/>
    </source>
</evidence>
<comment type="caution">
    <text evidence="2">The sequence shown here is derived from an EMBL/GenBank/DDBJ whole genome shotgun (WGS) entry which is preliminary data.</text>
</comment>
<evidence type="ECO:0000313" key="2">
    <source>
        <dbReference type="EMBL" id="RGV67345.1"/>
    </source>
</evidence>
<protein>
    <recommendedName>
        <fullName evidence="4">Replication protein</fullName>
    </recommendedName>
</protein>
<reference evidence="2 3" key="1">
    <citation type="submission" date="2018-08" db="EMBL/GenBank/DDBJ databases">
        <title>A genome reference for cultivated species of the human gut microbiota.</title>
        <authorList>
            <person name="Zou Y."/>
            <person name="Xue W."/>
            <person name="Luo G."/>
        </authorList>
    </citation>
    <scope>NUCLEOTIDE SEQUENCE [LARGE SCALE GENOMIC DNA]</scope>
    <source>
        <strain evidence="2 3">AF14-18</strain>
    </source>
</reference>